<gene>
    <name evidence="1" type="ordered locus">MS0214</name>
</gene>
<keyword evidence="2" id="KW-1185">Reference proteome</keyword>
<reference evidence="1 2" key="1">
    <citation type="journal article" date="2004" name="Nat. Biotechnol.">
        <title>The genome sequence of the capnophilic rumen bacterium Mannheimia succiniciproducens.</title>
        <authorList>
            <person name="Hong S.H."/>
            <person name="Kim J.S."/>
            <person name="Lee S.Y."/>
            <person name="In Y.H."/>
            <person name="Choi S.S."/>
            <person name="Rih J.-K."/>
            <person name="Kim C.H."/>
            <person name="Jeong H."/>
            <person name="Hur C.G."/>
            <person name="Kim J.J."/>
        </authorList>
    </citation>
    <scope>NUCLEOTIDE SEQUENCE [LARGE SCALE GENOMIC DNA]</scope>
    <source>
        <strain evidence="2">KCTC 0769BP / MBEL55E</strain>
    </source>
</reference>
<dbReference type="Gene3D" id="1.20.120.740">
    <property type="entry name" value="YgfB uncharacterised protein family UPF0149, PF03695"/>
    <property type="match status" value="1"/>
</dbReference>
<evidence type="ECO:0000313" key="1">
    <source>
        <dbReference type="EMBL" id="AAU36821.1"/>
    </source>
</evidence>
<proteinExistence type="predicted"/>
<organism evidence="1 2">
    <name type="scientific">Mannheimia succiniciproducens (strain KCTC 0769BP / MBEL55E)</name>
    <dbReference type="NCBI Taxonomy" id="221988"/>
    <lineage>
        <taxon>Bacteria</taxon>
        <taxon>Pseudomonadati</taxon>
        <taxon>Pseudomonadota</taxon>
        <taxon>Gammaproteobacteria</taxon>
        <taxon>Pasteurellales</taxon>
        <taxon>Pasteurellaceae</taxon>
        <taxon>Basfia</taxon>
    </lineage>
</organism>
<dbReference type="eggNOG" id="COG3318">
    <property type="taxonomic scope" value="Bacteria"/>
</dbReference>
<dbReference type="HOGENOM" id="CLU_078487_0_1_6"/>
<evidence type="ECO:0000313" key="2">
    <source>
        <dbReference type="Proteomes" id="UP000000607"/>
    </source>
</evidence>
<dbReference type="InterPro" id="IPR036255">
    <property type="entry name" value="YgfB-like_sf"/>
</dbReference>
<dbReference type="Proteomes" id="UP000000607">
    <property type="component" value="Chromosome"/>
</dbReference>
<sequence>MLKINYERRLVMKEVSSKSLNDDELALLDNLLLEYANEESDEGIFTLSELDGYLTAIISSPMLIQPSTWIPAIWDNDLPEWENEQEMAMFFDLLFRHYNSIIMMLQTGLEYYSPCFEYSNFTDGDYPIVDDWCFGYMRGVKLADWQNLPTKLQPYLKLIEDQTHLHSSLDDYVSPSLQEQNELADRLIEAAVKIYRYFR</sequence>
<dbReference type="Pfam" id="PF03695">
    <property type="entry name" value="UPF0149"/>
    <property type="match status" value="1"/>
</dbReference>
<accession>Q65W39</accession>
<dbReference type="AlphaFoldDB" id="Q65W39"/>
<dbReference type="SUPFAM" id="SSF101327">
    <property type="entry name" value="YgfB-like"/>
    <property type="match status" value="1"/>
</dbReference>
<dbReference type="EMBL" id="AE016827">
    <property type="protein sequence ID" value="AAU36821.1"/>
    <property type="molecule type" value="Genomic_DNA"/>
</dbReference>
<evidence type="ECO:0008006" key="3">
    <source>
        <dbReference type="Google" id="ProtNLM"/>
    </source>
</evidence>
<dbReference type="NCBIfam" id="TIGR02292">
    <property type="entry name" value="ygfB_yecA"/>
    <property type="match status" value="1"/>
</dbReference>
<name>Q65W39_MANSM</name>
<dbReference type="InterPro" id="IPR011978">
    <property type="entry name" value="YgfB-like"/>
</dbReference>
<dbReference type="NCBIfam" id="NF007704">
    <property type="entry name" value="PRK10396.1"/>
    <property type="match status" value="1"/>
</dbReference>
<dbReference type="STRING" id="221988.MS0214"/>
<dbReference type="KEGG" id="msu:MS0214"/>
<protein>
    <recommendedName>
        <fullName evidence="3">YecA protein</fullName>
    </recommendedName>
</protein>